<protein>
    <submittedName>
        <fullName evidence="3">Vegetative incompatibility protein HET-E-1</fullName>
    </submittedName>
</protein>
<gene>
    <name evidence="3" type="ORF">HII31_09152</name>
</gene>
<reference evidence="3" key="1">
    <citation type="submission" date="2020-04" db="EMBL/GenBank/DDBJ databases">
        <title>Draft genome resource of the tomato pathogen Pseudocercospora fuligena.</title>
        <authorList>
            <person name="Zaccaron A."/>
        </authorList>
    </citation>
    <scope>NUCLEOTIDE SEQUENCE</scope>
    <source>
        <strain evidence="3">PF001</strain>
    </source>
</reference>
<keyword evidence="4" id="KW-1185">Reference proteome</keyword>
<dbReference type="InterPro" id="IPR058525">
    <property type="entry name" value="DUF8212"/>
</dbReference>
<accession>A0A8H6RF18</accession>
<evidence type="ECO:0000313" key="4">
    <source>
        <dbReference type="Proteomes" id="UP000660729"/>
    </source>
</evidence>
<sequence>MRLINTATGRLQDFDDSSRARYAVLSHTWGEQETSYLDFLFLTSELPSNALGAVQVLLRSPSKDTEGFRKIQECCQLARTRGLDWLWIDTCCIDKSSSAELSEAINSMWQWYTDAAECYVYLRDVPISPGQLETSMGFSVFSRARWFTRGWTLQELLAPKNVVFYNNRWQMIATKAQIGRQLSAITRIPLVFLDGTYAASNSTICSVAMKMSWLSQRQTTRTEDMAYCMLGLFDVHMPLIYGEGRKAFMRLQMEILKKVDDDSIFCWTADLDSSGLLATWPTAFASCENIVQLTFPEDPTPWLPPAMTSLGLEMRGRYQRQDQQQRMIDAQYGVHTINTALPLGSVMSMVMHCGPHGNFAPITQRWTKSDIGPALVIRLHRFGATWQRVNCRSLEWNSYSMYEPSQLDAYTIYYIAQQGL</sequence>
<feature type="domain" description="DUF8212" evidence="2">
    <location>
        <begin position="246"/>
        <end position="291"/>
    </location>
</feature>
<evidence type="ECO:0000259" key="2">
    <source>
        <dbReference type="Pfam" id="PF26640"/>
    </source>
</evidence>
<dbReference type="OrthoDB" id="20872at2759"/>
<dbReference type="AlphaFoldDB" id="A0A8H6RF18"/>
<feature type="domain" description="Heterokaryon incompatibility" evidence="1">
    <location>
        <begin position="22"/>
        <end position="123"/>
    </location>
</feature>
<dbReference type="EMBL" id="JABCIY010000185">
    <property type="protein sequence ID" value="KAF7189512.1"/>
    <property type="molecule type" value="Genomic_DNA"/>
</dbReference>
<dbReference type="InterPro" id="IPR010730">
    <property type="entry name" value="HET"/>
</dbReference>
<dbReference type="PANTHER" id="PTHR10622:SF10">
    <property type="entry name" value="HET DOMAIN-CONTAINING PROTEIN"/>
    <property type="match status" value="1"/>
</dbReference>
<comment type="caution">
    <text evidence="3">The sequence shown here is derived from an EMBL/GenBank/DDBJ whole genome shotgun (WGS) entry which is preliminary data.</text>
</comment>
<proteinExistence type="predicted"/>
<name>A0A8H6RF18_9PEZI</name>
<dbReference type="Pfam" id="PF26640">
    <property type="entry name" value="DUF8212"/>
    <property type="match status" value="1"/>
</dbReference>
<organism evidence="3 4">
    <name type="scientific">Pseudocercospora fuligena</name>
    <dbReference type="NCBI Taxonomy" id="685502"/>
    <lineage>
        <taxon>Eukaryota</taxon>
        <taxon>Fungi</taxon>
        <taxon>Dikarya</taxon>
        <taxon>Ascomycota</taxon>
        <taxon>Pezizomycotina</taxon>
        <taxon>Dothideomycetes</taxon>
        <taxon>Dothideomycetidae</taxon>
        <taxon>Mycosphaerellales</taxon>
        <taxon>Mycosphaerellaceae</taxon>
        <taxon>Pseudocercospora</taxon>
    </lineage>
</organism>
<evidence type="ECO:0000259" key="1">
    <source>
        <dbReference type="Pfam" id="PF06985"/>
    </source>
</evidence>
<dbReference type="Proteomes" id="UP000660729">
    <property type="component" value="Unassembled WGS sequence"/>
</dbReference>
<dbReference type="Pfam" id="PF06985">
    <property type="entry name" value="HET"/>
    <property type="match status" value="1"/>
</dbReference>
<evidence type="ECO:0000313" key="3">
    <source>
        <dbReference type="EMBL" id="KAF7189512.1"/>
    </source>
</evidence>
<dbReference type="PANTHER" id="PTHR10622">
    <property type="entry name" value="HET DOMAIN-CONTAINING PROTEIN"/>
    <property type="match status" value="1"/>
</dbReference>